<reference evidence="3 4" key="1">
    <citation type="submission" date="2018-08" db="EMBL/GenBank/DDBJ databases">
        <authorList>
            <person name="Laetsch R D."/>
            <person name="Stevens L."/>
            <person name="Kumar S."/>
            <person name="Blaxter L. M."/>
        </authorList>
    </citation>
    <scope>NUCLEOTIDE SEQUENCE [LARGE SCALE GENOMIC DNA]</scope>
</reference>
<feature type="region of interest" description="Disordered" evidence="1">
    <location>
        <begin position="691"/>
        <end position="714"/>
    </location>
</feature>
<dbReference type="InterPro" id="IPR036572">
    <property type="entry name" value="Doublecortin_dom_sf"/>
</dbReference>
<dbReference type="Gene3D" id="3.10.20.230">
    <property type="entry name" value="Doublecortin domain"/>
    <property type="match status" value="1"/>
</dbReference>
<dbReference type="PANTHER" id="PTHR23004">
    <property type="entry name" value="DOUBLECORTIN DOMAIN CONTAINING 2"/>
    <property type="match status" value="1"/>
</dbReference>
<dbReference type="GO" id="GO:0005874">
    <property type="term" value="C:microtubule"/>
    <property type="evidence" value="ECO:0007669"/>
    <property type="project" value="TreeGrafter"/>
</dbReference>
<feature type="compositionally biased region" description="Basic and acidic residues" evidence="1">
    <location>
        <begin position="460"/>
        <end position="470"/>
    </location>
</feature>
<feature type="compositionally biased region" description="Basic and acidic residues" evidence="1">
    <location>
        <begin position="179"/>
        <end position="206"/>
    </location>
</feature>
<dbReference type="GO" id="GO:0005815">
    <property type="term" value="C:microtubule organizing center"/>
    <property type="evidence" value="ECO:0007669"/>
    <property type="project" value="TreeGrafter"/>
</dbReference>
<dbReference type="OMA" id="TICNTEF"/>
<dbReference type="STRING" id="42156.A0A3P6ST59"/>
<protein>
    <recommendedName>
        <fullName evidence="2">Doublecortin domain-containing protein</fullName>
    </recommendedName>
</protein>
<feature type="region of interest" description="Disordered" evidence="1">
    <location>
        <begin position="164"/>
        <end position="219"/>
    </location>
</feature>
<dbReference type="PANTHER" id="PTHR23004:SF22">
    <property type="entry name" value="DOUBLECORTIN DOMAIN-CONTAINING PROTEIN"/>
    <property type="match status" value="1"/>
</dbReference>
<dbReference type="GO" id="GO:0035556">
    <property type="term" value="P:intracellular signal transduction"/>
    <property type="evidence" value="ECO:0007669"/>
    <property type="project" value="InterPro"/>
</dbReference>
<dbReference type="Pfam" id="PF03607">
    <property type="entry name" value="DCX"/>
    <property type="match status" value="1"/>
</dbReference>
<feature type="domain" description="Doublecortin" evidence="2">
    <location>
        <begin position="26"/>
        <end position="107"/>
    </location>
</feature>
<feature type="compositionally biased region" description="Basic and acidic residues" evidence="1">
    <location>
        <begin position="610"/>
        <end position="627"/>
    </location>
</feature>
<dbReference type="SMART" id="SM00537">
    <property type="entry name" value="DCX"/>
    <property type="match status" value="1"/>
</dbReference>
<accession>A0A3P6ST59</accession>
<feature type="region of interest" description="Disordered" evidence="1">
    <location>
        <begin position="445"/>
        <end position="509"/>
    </location>
</feature>
<feature type="compositionally biased region" description="Polar residues" evidence="1">
    <location>
        <begin position="701"/>
        <end position="712"/>
    </location>
</feature>
<dbReference type="OrthoDB" id="1738954at2759"/>
<evidence type="ECO:0000256" key="1">
    <source>
        <dbReference type="SAM" id="MobiDB-lite"/>
    </source>
</evidence>
<organism evidence="3 4">
    <name type="scientific">Litomosoides sigmodontis</name>
    <name type="common">Filarial nematode worm</name>
    <dbReference type="NCBI Taxonomy" id="42156"/>
    <lineage>
        <taxon>Eukaryota</taxon>
        <taxon>Metazoa</taxon>
        <taxon>Ecdysozoa</taxon>
        <taxon>Nematoda</taxon>
        <taxon>Chromadorea</taxon>
        <taxon>Rhabditida</taxon>
        <taxon>Spirurina</taxon>
        <taxon>Spiruromorpha</taxon>
        <taxon>Filarioidea</taxon>
        <taxon>Onchocercidae</taxon>
        <taxon>Litomosoides</taxon>
    </lineage>
</organism>
<evidence type="ECO:0000313" key="4">
    <source>
        <dbReference type="Proteomes" id="UP000277928"/>
    </source>
</evidence>
<gene>
    <name evidence="3" type="ORF">NLS_LOCUS3009</name>
</gene>
<dbReference type="Proteomes" id="UP000277928">
    <property type="component" value="Unassembled WGS sequence"/>
</dbReference>
<name>A0A3P6ST59_LITSI</name>
<dbReference type="AlphaFoldDB" id="A0A3P6ST59"/>
<feature type="region of interest" description="Disordered" evidence="1">
    <location>
        <begin position="608"/>
        <end position="636"/>
    </location>
</feature>
<keyword evidence="4" id="KW-1185">Reference proteome</keyword>
<evidence type="ECO:0000259" key="2">
    <source>
        <dbReference type="PROSITE" id="PS50309"/>
    </source>
</evidence>
<feature type="compositionally biased region" description="Basic and acidic residues" evidence="1">
    <location>
        <begin position="486"/>
        <end position="503"/>
    </location>
</feature>
<proteinExistence type="predicted"/>
<evidence type="ECO:0000313" key="3">
    <source>
        <dbReference type="EMBL" id="VDK75667.1"/>
    </source>
</evidence>
<dbReference type="SUPFAM" id="SSF89837">
    <property type="entry name" value="Doublecortin (DC)"/>
    <property type="match status" value="1"/>
</dbReference>
<dbReference type="PROSITE" id="PS50309">
    <property type="entry name" value="DC"/>
    <property type="match status" value="1"/>
</dbReference>
<dbReference type="EMBL" id="UYRX01000152">
    <property type="protein sequence ID" value="VDK75667.1"/>
    <property type="molecule type" value="Genomic_DNA"/>
</dbReference>
<dbReference type="InterPro" id="IPR003533">
    <property type="entry name" value="Doublecortin_dom"/>
</dbReference>
<sequence length="741" mass="82328">MNSSHLDFSIPPNHAVQSVDLNYRGIRIKVHKNGDQYDRGTTVVICRKRFKHWLTFLDFLTKKLNLTAPVHEFYRTDGLRIRHFEEIENGGSYVAVSQGAFIHKPYGLLPEDREKWNINPKFKSPEQSTLDSSESVDIYLKQRGYTSWTGLPFPFDGGVCANHSSMERGRSRAPSVRQHHNEQKLDENSSKNGDLMKKESSSKERLGNFNSQPITHPPTICNTEHHRPTPEPQIKPSICGNEAAIANNQIIEQSAELSHSTVADANVKKVDEDNFHCEIATQNDRRLTVKEYGECMLAPVMQIPDSSRKFPVTQDVKHIGSLEMMQTTNLSYCSLPSPGTSAVSVANDDAVISTSNSSIIIVNIAAQKHNNNVDNVHNNDNKSANDAEIKSLANKLQAADVPSENSAVKMALLPNCTQPKTPVAIHISSAPLAATTDLPLWATARTVSPKRSGNDEENAESSKRYSKESPDNLFRGKNSKTNESNLMDKFKEPRSTTSERDISKNSGKLNEVSKNLKEPILLSSVRRIEFKQNSDDFGGDEDDSTNNNEASYIGVASEDKCGSENQRQMTCVASNARKVQESLATNKNSHCRKHVTLVIPSSTVEMNEGMESRKAEISSDSEGELKYPRPQASSDAKRAAFSVTDTMSAITSSDGITDIARSTADSRDVITHAAIPTLQRKYQSDGKMSFEADYTPRNGGEQRNSTPTTTLEIETDSDRNCCRLPTENNYDPDFKDYDFIQ</sequence>